<sequence length="191" mass="21769">MGTCPPTYESSYLLCVLQSRSPEAWWLLQCLLCPERGLFCTLISQLCFLKISLHRCTYFSRAGKVQVNKTSDDNEVTKTLSDHRPLCRLHVLFRPLGVTTPTNGSFNFKITNAASKETKSQLIDRNQRPKYIHALTAYLLANSSCQHGITHPPLPNPENKSTYRGLSDTDNYIKRRYIPTYLYSTTLAPTY</sequence>
<proteinExistence type="predicted"/>
<organism evidence="1 2">
    <name type="scientific">Neurospora hispaniola</name>
    <dbReference type="NCBI Taxonomy" id="588809"/>
    <lineage>
        <taxon>Eukaryota</taxon>
        <taxon>Fungi</taxon>
        <taxon>Dikarya</taxon>
        <taxon>Ascomycota</taxon>
        <taxon>Pezizomycotina</taxon>
        <taxon>Sordariomycetes</taxon>
        <taxon>Sordariomycetidae</taxon>
        <taxon>Sordariales</taxon>
        <taxon>Sordariaceae</taxon>
        <taxon>Neurospora</taxon>
    </lineage>
</organism>
<accession>A0AAJ0I666</accession>
<dbReference type="RefSeq" id="XP_062691962.1">
    <property type="nucleotide sequence ID" value="XM_062832887.1"/>
</dbReference>
<protein>
    <submittedName>
        <fullName evidence="1">Uncharacterized protein</fullName>
    </submittedName>
</protein>
<keyword evidence="2" id="KW-1185">Reference proteome</keyword>
<gene>
    <name evidence="1" type="ORF">B0T23DRAFT_169895</name>
</gene>
<dbReference type="GeneID" id="87870509"/>
<evidence type="ECO:0000313" key="1">
    <source>
        <dbReference type="EMBL" id="KAK3490779.1"/>
    </source>
</evidence>
<reference evidence="1 2" key="1">
    <citation type="journal article" date="2023" name="Mol. Phylogenet. Evol.">
        <title>Genome-scale phylogeny and comparative genomics of the fungal order Sordariales.</title>
        <authorList>
            <person name="Hensen N."/>
            <person name="Bonometti L."/>
            <person name="Westerberg I."/>
            <person name="Brannstrom I.O."/>
            <person name="Guillou S."/>
            <person name="Cros-Aarteil S."/>
            <person name="Calhoun S."/>
            <person name="Haridas S."/>
            <person name="Kuo A."/>
            <person name="Mondo S."/>
            <person name="Pangilinan J."/>
            <person name="Riley R."/>
            <person name="LaButti K."/>
            <person name="Andreopoulos B."/>
            <person name="Lipzen A."/>
            <person name="Chen C."/>
            <person name="Yan M."/>
            <person name="Daum C."/>
            <person name="Ng V."/>
            <person name="Clum A."/>
            <person name="Steindorff A."/>
            <person name="Ohm R.A."/>
            <person name="Martin F."/>
            <person name="Silar P."/>
            <person name="Natvig D.O."/>
            <person name="Lalanne C."/>
            <person name="Gautier V."/>
            <person name="Ament-Velasquez S.L."/>
            <person name="Kruys A."/>
            <person name="Hutchinson M.I."/>
            <person name="Powell A.J."/>
            <person name="Barry K."/>
            <person name="Miller A.N."/>
            <person name="Grigoriev I.V."/>
            <person name="Debuchy R."/>
            <person name="Gladieux P."/>
            <person name="Hiltunen Thoren M."/>
            <person name="Johannesson H."/>
        </authorList>
    </citation>
    <scope>NUCLEOTIDE SEQUENCE [LARGE SCALE GENOMIC DNA]</scope>
    <source>
        <strain evidence="1 2">FGSC 10403</strain>
    </source>
</reference>
<dbReference type="AlphaFoldDB" id="A0AAJ0I666"/>
<evidence type="ECO:0000313" key="2">
    <source>
        <dbReference type="Proteomes" id="UP001285908"/>
    </source>
</evidence>
<dbReference type="Proteomes" id="UP001285908">
    <property type="component" value="Unassembled WGS sequence"/>
</dbReference>
<name>A0AAJ0I666_9PEZI</name>
<dbReference type="EMBL" id="JAULSX010000005">
    <property type="protein sequence ID" value="KAK3490779.1"/>
    <property type="molecule type" value="Genomic_DNA"/>
</dbReference>
<comment type="caution">
    <text evidence="1">The sequence shown here is derived from an EMBL/GenBank/DDBJ whole genome shotgun (WGS) entry which is preliminary data.</text>
</comment>